<name>A0A9P6A256_PLEER</name>
<reference evidence="2" key="1">
    <citation type="submission" date="2020-11" db="EMBL/GenBank/DDBJ databases">
        <authorList>
            <consortium name="DOE Joint Genome Institute"/>
            <person name="Ahrendt S."/>
            <person name="Riley R."/>
            <person name="Andreopoulos W."/>
            <person name="Labutti K."/>
            <person name="Pangilinan J."/>
            <person name="Ruiz-Duenas F.J."/>
            <person name="Barrasa J.M."/>
            <person name="Sanchez-Garcia M."/>
            <person name="Camarero S."/>
            <person name="Miyauchi S."/>
            <person name="Serrano A."/>
            <person name="Linde D."/>
            <person name="Babiker R."/>
            <person name="Drula E."/>
            <person name="Ayuso-Fernandez I."/>
            <person name="Pacheco R."/>
            <person name="Padilla G."/>
            <person name="Ferreira P."/>
            <person name="Barriuso J."/>
            <person name="Kellner H."/>
            <person name="Castanera R."/>
            <person name="Alfaro M."/>
            <person name="Ramirez L."/>
            <person name="Pisabarro A.G."/>
            <person name="Kuo A."/>
            <person name="Tritt A."/>
            <person name="Lipzen A."/>
            <person name="He G."/>
            <person name="Yan M."/>
            <person name="Ng V."/>
            <person name="Cullen D."/>
            <person name="Martin F."/>
            <person name="Rosso M.-N."/>
            <person name="Henrissat B."/>
            <person name="Hibbett D."/>
            <person name="Martinez A.T."/>
            <person name="Grigoriev I.V."/>
        </authorList>
    </citation>
    <scope>NUCLEOTIDE SEQUENCE</scope>
    <source>
        <strain evidence="2">ATCC 90797</strain>
    </source>
</reference>
<feature type="compositionally biased region" description="Basic and acidic residues" evidence="1">
    <location>
        <begin position="155"/>
        <end position="167"/>
    </location>
</feature>
<keyword evidence="3" id="KW-1185">Reference proteome</keyword>
<accession>A0A9P6A256</accession>
<proteinExistence type="predicted"/>
<organism evidence="2 3">
    <name type="scientific">Pleurotus eryngii</name>
    <name type="common">Boletus of the steppes</name>
    <dbReference type="NCBI Taxonomy" id="5323"/>
    <lineage>
        <taxon>Eukaryota</taxon>
        <taxon>Fungi</taxon>
        <taxon>Dikarya</taxon>
        <taxon>Basidiomycota</taxon>
        <taxon>Agaricomycotina</taxon>
        <taxon>Agaricomycetes</taxon>
        <taxon>Agaricomycetidae</taxon>
        <taxon>Agaricales</taxon>
        <taxon>Pleurotineae</taxon>
        <taxon>Pleurotaceae</taxon>
        <taxon>Pleurotus</taxon>
    </lineage>
</organism>
<comment type="caution">
    <text evidence="2">The sequence shown here is derived from an EMBL/GenBank/DDBJ whole genome shotgun (WGS) entry which is preliminary data.</text>
</comment>
<sequence length="167" mass="19329">MIDYRLLLVYLDVYISSLDSNSSLCSKGDSIRRRRRYTNTKHDIKVRARQREHQWREYDGKAGSIYARCCTTCCLEHVSRLAATHAAERSSLMVCPKASRPCYTRSWRTLGNLYPRATRVALRRCLYQLTNQQEHLTHHSTNVLPCPNLANQSRNDGRVDRGASRGR</sequence>
<evidence type="ECO:0000256" key="1">
    <source>
        <dbReference type="SAM" id="MobiDB-lite"/>
    </source>
</evidence>
<evidence type="ECO:0000313" key="3">
    <source>
        <dbReference type="Proteomes" id="UP000807025"/>
    </source>
</evidence>
<gene>
    <name evidence="2" type="ORF">BDN71DRAFT_388886</name>
</gene>
<evidence type="ECO:0000313" key="2">
    <source>
        <dbReference type="EMBL" id="KAF9498528.1"/>
    </source>
</evidence>
<dbReference type="EMBL" id="MU154537">
    <property type="protein sequence ID" value="KAF9498528.1"/>
    <property type="molecule type" value="Genomic_DNA"/>
</dbReference>
<dbReference type="AlphaFoldDB" id="A0A9P6A256"/>
<feature type="region of interest" description="Disordered" evidence="1">
    <location>
        <begin position="147"/>
        <end position="167"/>
    </location>
</feature>
<protein>
    <submittedName>
        <fullName evidence="2">Uncharacterized protein</fullName>
    </submittedName>
</protein>
<dbReference type="Proteomes" id="UP000807025">
    <property type="component" value="Unassembled WGS sequence"/>
</dbReference>